<name>A0A183CSL1_GLOPA</name>
<sequence>LTLQNRWDSDASHEKLALSEPARLIVQFIGENLEWRSVFAKWPIPKENSGTFYYEVTIFEQERGIHIGLATKQMPLDKWVGHDKGTYAYASHGIFVVEGRNGSLWSHEIEALTRMDVLPLQFGMP</sequence>
<reference evidence="2" key="2">
    <citation type="submission" date="2014-05" db="EMBL/GenBank/DDBJ databases">
        <title>The genome and life-stage specific transcriptomes of Globodera pallida elucidate key aspects of plant parasitism by a cyst nematode.</title>
        <authorList>
            <person name="Cotton J.A."/>
            <person name="Lilley C.J."/>
            <person name="Jones L.M."/>
            <person name="Kikuchi T."/>
            <person name="Reid A.J."/>
            <person name="Thorpe P."/>
            <person name="Tsai I.J."/>
            <person name="Beasley H."/>
            <person name="Blok V."/>
            <person name="Cock P.J.A."/>
            <person name="Van den Akker S.E."/>
            <person name="Holroyd N."/>
            <person name="Hunt M."/>
            <person name="Mantelin S."/>
            <person name="Naghra H."/>
            <person name="Pain A."/>
            <person name="Palomares-Rius J.E."/>
            <person name="Zarowiecki M."/>
            <person name="Berriman M."/>
            <person name="Jones J.T."/>
            <person name="Urwin P.E."/>
        </authorList>
    </citation>
    <scope>NUCLEOTIDE SEQUENCE [LARGE SCALE GENOMIC DNA]</scope>
    <source>
        <strain evidence="2">Lindley</strain>
    </source>
</reference>
<dbReference type="Gene3D" id="2.60.120.920">
    <property type="match status" value="1"/>
</dbReference>
<dbReference type="AlphaFoldDB" id="A0A183CSL1"/>
<keyword evidence="2" id="KW-1185">Reference proteome</keyword>
<accession>A0A183CSL1</accession>
<dbReference type="WBParaSite" id="GPLIN_001586900">
    <property type="protein sequence ID" value="GPLIN_001586900"/>
    <property type="gene ID" value="GPLIN_001586900"/>
</dbReference>
<reference evidence="3" key="3">
    <citation type="submission" date="2016-06" db="UniProtKB">
        <authorList>
            <consortium name="WormBaseParasite"/>
        </authorList>
    </citation>
    <scope>IDENTIFICATION</scope>
</reference>
<evidence type="ECO:0000313" key="2">
    <source>
        <dbReference type="Proteomes" id="UP000050741"/>
    </source>
</evidence>
<dbReference type="Proteomes" id="UP000050741">
    <property type="component" value="Unassembled WGS sequence"/>
</dbReference>
<dbReference type="PROSITE" id="PS50188">
    <property type="entry name" value="B302_SPRY"/>
    <property type="match status" value="1"/>
</dbReference>
<protein>
    <submittedName>
        <fullName evidence="3">B30.2/SPRY domain-containing protein</fullName>
    </submittedName>
</protein>
<dbReference type="InterPro" id="IPR043136">
    <property type="entry name" value="B30.2/SPRY_sf"/>
</dbReference>
<dbReference type="SUPFAM" id="SSF49899">
    <property type="entry name" value="Concanavalin A-like lectins/glucanases"/>
    <property type="match status" value="1"/>
</dbReference>
<evidence type="ECO:0000313" key="3">
    <source>
        <dbReference type="WBParaSite" id="GPLIN_001586900"/>
    </source>
</evidence>
<organism evidence="2 3">
    <name type="scientific">Globodera pallida</name>
    <name type="common">Potato cyst nematode worm</name>
    <name type="synonym">Heterodera pallida</name>
    <dbReference type="NCBI Taxonomy" id="36090"/>
    <lineage>
        <taxon>Eukaryota</taxon>
        <taxon>Metazoa</taxon>
        <taxon>Ecdysozoa</taxon>
        <taxon>Nematoda</taxon>
        <taxon>Chromadorea</taxon>
        <taxon>Rhabditida</taxon>
        <taxon>Tylenchina</taxon>
        <taxon>Tylenchomorpha</taxon>
        <taxon>Tylenchoidea</taxon>
        <taxon>Heteroderidae</taxon>
        <taxon>Heteroderinae</taxon>
        <taxon>Globodera</taxon>
    </lineage>
</organism>
<evidence type="ECO:0000259" key="1">
    <source>
        <dbReference type="PROSITE" id="PS50188"/>
    </source>
</evidence>
<proteinExistence type="predicted"/>
<dbReference type="InterPro" id="IPR013320">
    <property type="entry name" value="ConA-like_dom_sf"/>
</dbReference>
<dbReference type="InterPro" id="IPR001870">
    <property type="entry name" value="B30.2/SPRY"/>
</dbReference>
<reference evidence="2" key="1">
    <citation type="submission" date="2013-12" db="EMBL/GenBank/DDBJ databases">
        <authorList>
            <person name="Aslett M."/>
        </authorList>
    </citation>
    <scope>NUCLEOTIDE SEQUENCE [LARGE SCALE GENOMIC DNA]</scope>
    <source>
        <strain evidence="2">Lindley</strain>
    </source>
</reference>
<feature type="domain" description="B30.2/SPRY" evidence="1">
    <location>
        <begin position="1"/>
        <end position="125"/>
    </location>
</feature>